<evidence type="ECO:0000313" key="4">
    <source>
        <dbReference type="EMBL" id="MBK0382087.1"/>
    </source>
</evidence>
<dbReference type="PROSITE" id="PS51371">
    <property type="entry name" value="CBS"/>
    <property type="match status" value="2"/>
</dbReference>
<dbReference type="Gene3D" id="3.10.580.10">
    <property type="entry name" value="CBS-domain"/>
    <property type="match status" value="1"/>
</dbReference>
<sequence length="142" mass="16068">MIAVHQILSQKESRLITVSPDAMVYEALEVMNNFNISAIMIVDEQQLKGIFTERDYARKVVLKGKSSKEVKISEVMTSNPVTINPNDSLDHCMKLMTDMHIRHLPVKTDGKLTGMVSIGDVVKYIIEDQKQTIKNLESYINS</sequence>
<feature type="domain" description="CBS" evidence="3">
    <location>
        <begin position="8"/>
        <end position="67"/>
    </location>
</feature>
<feature type="domain" description="CBS" evidence="3">
    <location>
        <begin position="76"/>
        <end position="132"/>
    </location>
</feature>
<dbReference type="SMART" id="SM00116">
    <property type="entry name" value="CBS"/>
    <property type="match status" value="2"/>
</dbReference>
<name>A0ABS1BGU1_9SPHI</name>
<dbReference type="EMBL" id="JAEHFY010000004">
    <property type="protein sequence ID" value="MBK0382087.1"/>
    <property type="molecule type" value="Genomic_DNA"/>
</dbReference>
<dbReference type="SUPFAM" id="SSF54631">
    <property type="entry name" value="CBS-domain pair"/>
    <property type="match status" value="1"/>
</dbReference>
<dbReference type="InterPro" id="IPR046342">
    <property type="entry name" value="CBS_dom_sf"/>
</dbReference>
<dbReference type="InterPro" id="IPR000644">
    <property type="entry name" value="CBS_dom"/>
</dbReference>
<accession>A0ABS1BGU1</accession>
<evidence type="ECO:0000313" key="5">
    <source>
        <dbReference type="Proteomes" id="UP000660024"/>
    </source>
</evidence>
<organism evidence="4 5">
    <name type="scientific">Pedobacter segetis</name>
    <dbReference type="NCBI Taxonomy" id="2793069"/>
    <lineage>
        <taxon>Bacteria</taxon>
        <taxon>Pseudomonadati</taxon>
        <taxon>Bacteroidota</taxon>
        <taxon>Sphingobacteriia</taxon>
        <taxon>Sphingobacteriales</taxon>
        <taxon>Sphingobacteriaceae</taxon>
        <taxon>Pedobacter</taxon>
    </lineage>
</organism>
<keyword evidence="1 2" id="KW-0129">CBS domain</keyword>
<evidence type="ECO:0000256" key="1">
    <source>
        <dbReference type="ARBA" id="ARBA00023122"/>
    </source>
</evidence>
<reference evidence="4 5" key="1">
    <citation type="submission" date="2020-12" db="EMBL/GenBank/DDBJ databases">
        <title>Bacterial novel species Pedobacter sp. SD-b isolated from soil.</title>
        <authorList>
            <person name="Jung H.-Y."/>
        </authorList>
    </citation>
    <scope>NUCLEOTIDE SEQUENCE [LARGE SCALE GENOMIC DNA]</scope>
    <source>
        <strain evidence="4 5">SD-b</strain>
    </source>
</reference>
<evidence type="ECO:0000259" key="3">
    <source>
        <dbReference type="PROSITE" id="PS51371"/>
    </source>
</evidence>
<gene>
    <name evidence="4" type="ORF">I5M32_03865</name>
</gene>
<dbReference type="InterPro" id="IPR051257">
    <property type="entry name" value="Diverse_CBS-Domain"/>
</dbReference>
<dbReference type="PANTHER" id="PTHR43080:SF2">
    <property type="entry name" value="CBS DOMAIN-CONTAINING PROTEIN"/>
    <property type="match status" value="1"/>
</dbReference>
<dbReference type="RefSeq" id="WP_200584864.1">
    <property type="nucleotide sequence ID" value="NZ_JAEHFY010000004.1"/>
</dbReference>
<dbReference type="InterPro" id="IPR044725">
    <property type="entry name" value="CBSX3_CBS_dom"/>
</dbReference>
<dbReference type="CDD" id="cd04623">
    <property type="entry name" value="CBS_pair_bac_euk"/>
    <property type="match status" value="1"/>
</dbReference>
<protein>
    <submittedName>
        <fullName evidence="4">CBS domain-containing protein</fullName>
    </submittedName>
</protein>
<dbReference type="PANTHER" id="PTHR43080">
    <property type="entry name" value="CBS DOMAIN-CONTAINING PROTEIN CBSX3, MITOCHONDRIAL"/>
    <property type="match status" value="1"/>
</dbReference>
<proteinExistence type="predicted"/>
<dbReference type="Pfam" id="PF00571">
    <property type="entry name" value="CBS"/>
    <property type="match status" value="2"/>
</dbReference>
<comment type="caution">
    <text evidence="4">The sequence shown here is derived from an EMBL/GenBank/DDBJ whole genome shotgun (WGS) entry which is preliminary data.</text>
</comment>
<evidence type="ECO:0000256" key="2">
    <source>
        <dbReference type="PROSITE-ProRule" id="PRU00703"/>
    </source>
</evidence>
<keyword evidence="5" id="KW-1185">Reference proteome</keyword>
<dbReference type="Proteomes" id="UP000660024">
    <property type="component" value="Unassembled WGS sequence"/>
</dbReference>